<gene>
    <name evidence="1" type="primary">56</name>
    <name evidence="1" type="ORF">SEA_KUMAO_56</name>
</gene>
<dbReference type="RefSeq" id="YP_010013546.1">
    <property type="nucleotide sequence ID" value="NC_053512.1"/>
</dbReference>
<dbReference type="KEGG" id="vg:63210159"/>
<name>A0A2D1GPP7_9CAUD</name>
<proteinExistence type="predicted"/>
<keyword evidence="2" id="KW-1185">Reference proteome</keyword>
<protein>
    <submittedName>
        <fullName evidence="1">Uncharacterized protein</fullName>
    </submittedName>
</protein>
<evidence type="ECO:0000313" key="1">
    <source>
        <dbReference type="EMBL" id="ATN94019.1"/>
    </source>
</evidence>
<dbReference type="Proteomes" id="UP000229090">
    <property type="component" value="Segment"/>
</dbReference>
<evidence type="ECO:0000313" key="2">
    <source>
        <dbReference type="Proteomes" id="UP000229090"/>
    </source>
</evidence>
<accession>A0A2D1GPP7</accession>
<dbReference type="GeneID" id="63210159"/>
<sequence>MAGRHRRVYVGQRRHAGEYDWGWHFAILFEFLAWRYRRFSEAPRRSLNTQRRMARSWREIRAEAVASGRIDPARVDAARRRMKVMEIGGSETHQG</sequence>
<organism evidence="1 2">
    <name type="scientific">Mycobacterium phage Kumao</name>
    <dbReference type="NCBI Taxonomy" id="2041344"/>
    <lineage>
        <taxon>Viruses</taxon>
        <taxon>Duplodnaviria</taxon>
        <taxon>Heunggongvirae</taxon>
        <taxon>Uroviricota</taxon>
        <taxon>Caudoviricetes</taxon>
        <taxon>Vilmaviridae</taxon>
        <taxon>Kumaovirus</taxon>
        <taxon>Kumaovirus kumao</taxon>
    </lineage>
</organism>
<dbReference type="EMBL" id="MG009575">
    <property type="protein sequence ID" value="ATN94019.1"/>
    <property type="molecule type" value="Genomic_DNA"/>
</dbReference>
<reference evidence="2" key="1">
    <citation type="submission" date="2017-09" db="EMBL/GenBank/DDBJ databases">
        <authorList>
            <person name="Ehlers B."/>
            <person name="Leendertz F.H."/>
        </authorList>
    </citation>
    <scope>NUCLEOTIDE SEQUENCE [LARGE SCALE GENOMIC DNA]</scope>
</reference>